<name>A0ABS3QDI0_9BACT</name>
<evidence type="ECO:0000256" key="4">
    <source>
        <dbReference type="ARBA" id="ARBA00022741"/>
    </source>
</evidence>
<dbReference type="GO" id="GO:0004072">
    <property type="term" value="F:aspartate kinase activity"/>
    <property type="evidence" value="ECO:0007669"/>
    <property type="project" value="UniProtKB-EC"/>
</dbReference>
<organism evidence="10 11">
    <name type="scientific">Hymenobacter negativus</name>
    <dbReference type="NCBI Taxonomy" id="2795026"/>
    <lineage>
        <taxon>Bacteria</taxon>
        <taxon>Pseudomonadati</taxon>
        <taxon>Bacteroidota</taxon>
        <taxon>Cytophagia</taxon>
        <taxon>Cytophagales</taxon>
        <taxon>Hymenobacteraceae</taxon>
        <taxon>Hymenobacter</taxon>
    </lineage>
</organism>
<dbReference type="PANTHER" id="PTHR21499:SF59">
    <property type="entry name" value="ASPARTOKINASE"/>
    <property type="match status" value="1"/>
</dbReference>
<keyword evidence="4" id="KW-0547">Nucleotide-binding</keyword>
<evidence type="ECO:0000256" key="3">
    <source>
        <dbReference type="ARBA" id="ARBA00022679"/>
    </source>
</evidence>
<evidence type="ECO:0000256" key="7">
    <source>
        <dbReference type="RuleBase" id="RU003448"/>
    </source>
</evidence>
<comment type="pathway">
    <text evidence="1 8">Amino-acid biosynthesis; L-lysine biosynthesis via DAP pathway; (S)-tetrahydrodipicolinate from L-aspartate: step 1/4.</text>
</comment>
<evidence type="ECO:0000259" key="9">
    <source>
        <dbReference type="Pfam" id="PF00696"/>
    </source>
</evidence>
<proteinExistence type="inferred from homology"/>
<evidence type="ECO:0000256" key="2">
    <source>
        <dbReference type="ARBA" id="ARBA00010122"/>
    </source>
</evidence>
<dbReference type="NCBIfam" id="TIGR00657">
    <property type="entry name" value="asp_kinases"/>
    <property type="match status" value="1"/>
</dbReference>
<dbReference type="EMBL" id="JAGETZ010000003">
    <property type="protein sequence ID" value="MBO2009271.1"/>
    <property type="molecule type" value="Genomic_DNA"/>
</dbReference>
<keyword evidence="8" id="KW-0028">Amino-acid biosynthesis</keyword>
<sequence>MDNAQGLQVYKFGGASVKDAAAILNLCRIVRNYGSKGPLVIVVSAMGKTTNALEEIFDLAYQKLDYNTQLQALEQYHYQVIAGLQNVPAGIEPAVSFSAEITTYFQQLADRLANLQTGDYDQQYDQIVSFGELLASSIVAQALGAQLLDIRSIIRTDDTWREGRVDWRVTEQRVQAAIMLQLAQGPMVTQGFLGGTVAGATTTLGREGSDYTAAILAYCLRAESVTIWKDVPGLLNADPKIFPDTVRYPEISYRETIEMAYYGASVIHPKTLKPLAERNIPLRVKSFVNPEAEGTLIHDCQHPALAPAYIRKTDQCLVSFASKDFSFISEENLAVIFAALAQAKLKINLMQNSAISFSVCTDFSERRIHALLDLLREQFTLHYNAGLTLFTIKNYDSASISRLTADKRLLLEQRTRNTFQFVCQA</sequence>
<dbReference type="PANTHER" id="PTHR21499">
    <property type="entry name" value="ASPARTATE KINASE"/>
    <property type="match status" value="1"/>
</dbReference>
<dbReference type="EC" id="2.7.2.4" evidence="7"/>
<comment type="pathway">
    <text evidence="8">Amino-acid biosynthesis; L-methionine biosynthesis via de novo pathway; L-homoserine from L-aspartate: step 1/3.</text>
</comment>
<evidence type="ECO:0000256" key="1">
    <source>
        <dbReference type="ARBA" id="ARBA00004766"/>
    </source>
</evidence>
<dbReference type="InterPro" id="IPR036393">
    <property type="entry name" value="AceGlu_kinase-like_sf"/>
</dbReference>
<evidence type="ECO:0000313" key="10">
    <source>
        <dbReference type="EMBL" id="MBO2009271.1"/>
    </source>
</evidence>
<evidence type="ECO:0000256" key="6">
    <source>
        <dbReference type="ARBA" id="ARBA00022840"/>
    </source>
</evidence>
<comment type="pathway">
    <text evidence="8">Amino-acid biosynthesis; L-threonine biosynthesis; L-threonine from L-aspartate: step 1/5.</text>
</comment>
<comment type="caution">
    <text evidence="10">The sequence shown here is derived from an EMBL/GenBank/DDBJ whole genome shotgun (WGS) entry which is preliminary data.</text>
</comment>
<dbReference type="RefSeq" id="WP_208174888.1">
    <property type="nucleotide sequence ID" value="NZ_JAGETZ010000003.1"/>
</dbReference>
<keyword evidence="6" id="KW-0067">ATP-binding</keyword>
<accession>A0ABS3QDI0</accession>
<comment type="catalytic activity">
    <reaction evidence="7">
        <text>L-aspartate + ATP = 4-phospho-L-aspartate + ADP</text>
        <dbReference type="Rhea" id="RHEA:23776"/>
        <dbReference type="ChEBI" id="CHEBI:29991"/>
        <dbReference type="ChEBI" id="CHEBI:30616"/>
        <dbReference type="ChEBI" id="CHEBI:57535"/>
        <dbReference type="ChEBI" id="CHEBI:456216"/>
        <dbReference type="EC" id="2.7.2.4"/>
    </reaction>
</comment>
<dbReference type="Pfam" id="PF00696">
    <property type="entry name" value="AA_kinase"/>
    <property type="match status" value="1"/>
</dbReference>
<keyword evidence="11" id="KW-1185">Reference proteome</keyword>
<keyword evidence="3 7" id="KW-0808">Transferase</keyword>
<dbReference type="Proteomes" id="UP000664369">
    <property type="component" value="Unassembled WGS sequence"/>
</dbReference>
<protein>
    <recommendedName>
        <fullName evidence="7">Aspartokinase</fullName>
        <ecNumber evidence="7">2.7.2.4</ecNumber>
    </recommendedName>
</protein>
<comment type="similarity">
    <text evidence="2 7">Belongs to the aspartokinase family.</text>
</comment>
<dbReference type="SUPFAM" id="SSF53633">
    <property type="entry name" value="Carbamate kinase-like"/>
    <property type="match status" value="1"/>
</dbReference>
<gene>
    <name evidence="10" type="ORF">J4E00_09435</name>
</gene>
<keyword evidence="5 7" id="KW-0418">Kinase</keyword>
<reference evidence="10 11" key="1">
    <citation type="submission" date="2021-03" db="EMBL/GenBank/DDBJ databases">
        <authorList>
            <person name="Kim M.K."/>
        </authorList>
    </citation>
    <scope>NUCLEOTIDE SEQUENCE [LARGE SCALE GENOMIC DNA]</scope>
    <source>
        <strain evidence="10 11">BT442</strain>
    </source>
</reference>
<evidence type="ECO:0000256" key="8">
    <source>
        <dbReference type="RuleBase" id="RU004249"/>
    </source>
</evidence>
<dbReference type="InterPro" id="IPR001048">
    <property type="entry name" value="Asp/Glu/Uridylate_kinase"/>
</dbReference>
<feature type="domain" description="Aspartate/glutamate/uridylate kinase" evidence="9">
    <location>
        <begin position="8"/>
        <end position="286"/>
    </location>
</feature>
<dbReference type="InterPro" id="IPR001341">
    <property type="entry name" value="Asp_kinase"/>
</dbReference>
<dbReference type="Gene3D" id="3.40.1160.10">
    <property type="entry name" value="Acetylglutamate kinase-like"/>
    <property type="match status" value="1"/>
</dbReference>
<evidence type="ECO:0000313" key="11">
    <source>
        <dbReference type="Proteomes" id="UP000664369"/>
    </source>
</evidence>
<evidence type="ECO:0000256" key="5">
    <source>
        <dbReference type="ARBA" id="ARBA00022777"/>
    </source>
</evidence>